<comment type="caution">
    <text evidence="2">The sequence shown here is derived from an EMBL/GenBank/DDBJ whole genome shotgun (WGS) entry which is preliminary data.</text>
</comment>
<dbReference type="Pfam" id="PF07963">
    <property type="entry name" value="N_methyl"/>
    <property type="match status" value="1"/>
</dbReference>
<dbReference type="EMBL" id="MHKK01000037">
    <property type="protein sequence ID" value="OGY89301.1"/>
    <property type="molecule type" value="Genomic_DNA"/>
</dbReference>
<dbReference type="InterPro" id="IPR045584">
    <property type="entry name" value="Pilin-like"/>
</dbReference>
<keyword evidence="1" id="KW-0472">Membrane</keyword>
<feature type="transmembrane region" description="Helical" evidence="1">
    <location>
        <begin position="56"/>
        <end position="81"/>
    </location>
</feature>
<keyword evidence="1" id="KW-0812">Transmembrane</keyword>
<organism evidence="2 3">
    <name type="scientific">Candidatus Komeilibacteria bacterium RIFCSPHIGHO2_01_FULL_52_14</name>
    <dbReference type="NCBI Taxonomy" id="1798549"/>
    <lineage>
        <taxon>Bacteria</taxon>
        <taxon>Candidatus Komeiliibacteriota</taxon>
    </lineage>
</organism>
<protein>
    <recommendedName>
        <fullName evidence="4">Type II secretion system protein GspG C-terminal domain-containing protein</fullName>
    </recommendedName>
</protein>
<gene>
    <name evidence="2" type="ORF">A2677_03710</name>
</gene>
<evidence type="ECO:0000313" key="3">
    <source>
        <dbReference type="Proteomes" id="UP000177817"/>
    </source>
</evidence>
<dbReference type="Proteomes" id="UP000177817">
    <property type="component" value="Unassembled WGS sequence"/>
</dbReference>
<dbReference type="InterPro" id="IPR012902">
    <property type="entry name" value="N_methyl_site"/>
</dbReference>
<evidence type="ECO:0008006" key="4">
    <source>
        <dbReference type="Google" id="ProtNLM"/>
    </source>
</evidence>
<dbReference type="NCBIfam" id="TIGR02532">
    <property type="entry name" value="IV_pilin_GFxxxE"/>
    <property type="match status" value="1"/>
</dbReference>
<evidence type="ECO:0000313" key="2">
    <source>
        <dbReference type="EMBL" id="OGY89301.1"/>
    </source>
</evidence>
<dbReference type="PROSITE" id="PS00409">
    <property type="entry name" value="PROKAR_NTER_METHYL"/>
    <property type="match status" value="1"/>
</dbReference>
<proteinExistence type="predicted"/>
<accession>A0A1G2BJG2</accession>
<sequence>MDNFNHQKLIMHKEKKGFTQHHFLSGSHGSRIVSSNKSGARKLGLPSTTFSTKSGAGFTLIELIIVVAIIGLLAAALYVAIDPAARLGNARDARRYADVTAILNAILQYTSDTSTLPTQLDCAVGTYCMIQNGGSASDETTGSNCTELDSNPPTAMAIGLSLVDKYLASIPIDPSAASTATSSSGYYLKRSTSGRITVGSCTKYQTASIEVQR</sequence>
<dbReference type="Gene3D" id="3.30.700.10">
    <property type="entry name" value="Glycoprotein, Type 4 Pilin"/>
    <property type="match status" value="1"/>
</dbReference>
<evidence type="ECO:0000256" key="1">
    <source>
        <dbReference type="SAM" id="Phobius"/>
    </source>
</evidence>
<keyword evidence="1" id="KW-1133">Transmembrane helix</keyword>
<name>A0A1G2BJG2_9BACT</name>
<dbReference type="SUPFAM" id="SSF54523">
    <property type="entry name" value="Pili subunits"/>
    <property type="match status" value="1"/>
</dbReference>
<reference evidence="2 3" key="1">
    <citation type="journal article" date="2016" name="Nat. Commun.">
        <title>Thousands of microbial genomes shed light on interconnected biogeochemical processes in an aquifer system.</title>
        <authorList>
            <person name="Anantharaman K."/>
            <person name="Brown C.T."/>
            <person name="Hug L.A."/>
            <person name="Sharon I."/>
            <person name="Castelle C.J."/>
            <person name="Probst A.J."/>
            <person name="Thomas B.C."/>
            <person name="Singh A."/>
            <person name="Wilkins M.J."/>
            <person name="Karaoz U."/>
            <person name="Brodie E.L."/>
            <person name="Williams K.H."/>
            <person name="Hubbard S.S."/>
            <person name="Banfield J.F."/>
        </authorList>
    </citation>
    <scope>NUCLEOTIDE SEQUENCE [LARGE SCALE GENOMIC DNA]</scope>
</reference>
<dbReference type="AlphaFoldDB" id="A0A1G2BJG2"/>